<dbReference type="EMBL" id="JANPWB010000012">
    <property type="protein sequence ID" value="KAJ1117611.1"/>
    <property type="molecule type" value="Genomic_DNA"/>
</dbReference>
<sequence length="94" mass="9749">MTSSLSNGPRGPRGLPGDRLGPTNSASPIAAGSAHCSLLLCFSYQAFPELGCARAHCPCFRAGSRSSDLRPTRKAGQSARLARAFPCRSPTSAT</sequence>
<feature type="compositionally biased region" description="Low complexity" evidence="1">
    <location>
        <begin position="8"/>
        <end position="22"/>
    </location>
</feature>
<reference evidence="2" key="1">
    <citation type="journal article" date="2022" name="bioRxiv">
        <title>Sequencing and chromosome-scale assembly of the giantPleurodeles waltlgenome.</title>
        <authorList>
            <person name="Brown T."/>
            <person name="Elewa A."/>
            <person name="Iarovenko S."/>
            <person name="Subramanian E."/>
            <person name="Araus A.J."/>
            <person name="Petzold A."/>
            <person name="Susuki M."/>
            <person name="Suzuki K.-i.T."/>
            <person name="Hayashi T."/>
            <person name="Toyoda A."/>
            <person name="Oliveira C."/>
            <person name="Osipova E."/>
            <person name="Leigh N.D."/>
            <person name="Simon A."/>
            <person name="Yun M.H."/>
        </authorList>
    </citation>
    <scope>NUCLEOTIDE SEQUENCE</scope>
    <source>
        <strain evidence="2">20211129_DDA</strain>
        <tissue evidence="2">Liver</tissue>
    </source>
</reference>
<proteinExistence type="predicted"/>
<dbReference type="Proteomes" id="UP001066276">
    <property type="component" value="Chromosome 8"/>
</dbReference>
<feature type="region of interest" description="Disordered" evidence="1">
    <location>
        <begin position="63"/>
        <end position="94"/>
    </location>
</feature>
<evidence type="ECO:0000256" key="1">
    <source>
        <dbReference type="SAM" id="MobiDB-lite"/>
    </source>
</evidence>
<gene>
    <name evidence="2" type="ORF">NDU88_005808</name>
</gene>
<organism evidence="2 3">
    <name type="scientific">Pleurodeles waltl</name>
    <name type="common">Iberian ribbed newt</name>
    <dbReference type="NCBI Taxonomy" id="8319"/>
    <lineage>
        <taxon>Eukaryota</taxon>
        <taxon>Metazoa</taxon>
        <taxon>Chordata</taxon>
        <taxon>Craniata</taxon>
        <taxon>Vertebrata</taxon>
        <taxon>Euteleostomi</taxon>
        <taxon>Amphibia</taxon>
        <taxon>Batrachia</taxon>
        <taxon>Caudata</taxon>
        <taxon>Salamandroidea</taxon>
        <taxon>Salamandridae</taxon>
        <taxon>Pleurodelinae</taxon>
        <taxon>Pleurodeles</taxon>
    </lineage>
</organism>
<keyword evidence="3" id="KW-1185">Reference proteome</keyword>
<evidence type="ECO:0000313" key="2">
    <source>
        <dbReference type="EMBL" id="KAJ1117611.1"/>
    </source>
</evidence>
<name>A0AAV7NQ43_PLEWA</name>
<dbReference type="AlphaFoldDB" id="A0AAV7NQ43"/>
<feature type="region of interest" description="Disordered" evidence="1">
    <location>
        <begin position="1"/>
        <end position="26"/>
    </location>
</feature>
<comment type="caution">
    <text evidence="2">The sequence shown here is derived from an EMBL/GenBank/DDBJ whole genome shotgun (WGS) entry which is preliminary data.</text>
</comment>
<evidence type="ECO:0000313" key="3">
    <source>
        <dbReference type="Proteomes" id="UP001066276"/>
    </source>
</evidence>
<accession>A0AAV7NQ43</accession>
<protein>
    <submittedName>
        <fullName evidence="2">Uncharacterized protein</fullName>
    </submittedName>
</protein>